<reference evidence="4" key="1">
    <citation type="submission" date="2020-08" db="EMBL/GenBank/DDBJ databases">
        <title>Genome public.</title>
        <authorList>
            <person name="Liu C."/>
            <person name="Sun Q."/>
        </authorList>
    </citation>
    <scope>NUCLEOTIDE SEQUENCE</scope>
    <source>
        <strain evidence="4">BX7</strain>
    </source>
</reference>
<keyword evidence="5" id="KW-1185">Reference proteome</keyword>
<dbReference type="Pfam" id="PF00395">
    <property type="entry name" value="SLH"/>
    <property type="match status" value="3"/>
</dbReference>
<evidence type="ECO:0000259" key="3">
    <source>
        <dbReference type="PROSITE" id="PS51272"/>
    </source>
</evidence>
<keyword evidence="1" id="KW-0677">Repeat</keyword>
<dbReference type="RefSeq" id="WP_249299548.1">
    <property type="nucleotide sequence ID" value="NZ_JACRSP010000002.1"/>
</dbReference>
<name>A0A926HTF0_9FIRM</name>
<comment type="caution">
    <text evidence="4">The sequence shown here is derived from an EMBL/GenBank/DDBJ whole genome shotgun (WGS) entry which is preliminary data.</text>
</comment>
<evidence type="ECO:0000313" key="5">
    <source>
        <dbReference type="Proteomes" id="UP000620366"/>
    </source>
</evidence>
<evidence type="ECO:0000256" key="1">
    <source>
        <dbReference type="ARBA" id="ARBA00022737"/>
    </source>
</evidence>
<proteinExistence type="predicted"/>
<dbReference type="AlphaFoldDB" id="A0A926HTF0"/>
<evidence type="ECO:0000313" key="4">
    <source>
        <dbReference type="EMBL" id="MBC8535804.1"/>
    </source>
</evidence>
<evidence type="ECO:0000256" key="2">
    <source>
        <dbReference type="SAM" id="SignalP"/>
    </source>
</evidence>
<gene>
    <name evidence="4" type="ORF">H8695_03750</name>
</gene>
<dbReference type="PANTHER" id="PTHR43308:SF5">
    <property type="entry name" value="S-LAYER PROTEIN _ PEPTIDOGLYCAN ENDO-BETA-N-ACETYLGLUCOSAMINIDASE"/>
    <property type="match status" value="1"/>
</dbReference>
<dbReference type="InterPro" id="IPR051465">
    <property type="entry name" value="Cell_Envelope_Struct_Comp"/>
</dbReference>
<accession>A0A926HTF0</accession>
<dbReference type="EMBL" id="JACRSP010000002">
    <property type="protein sequence ID" value="MBC8535804.1"/>
    <property type="molecule type" value="Genomic_DNA"/>
</dbReference>
<organism evidence="4 5">
    <name type="scientific">Feifania hominis</name>
    <dbReference type="NCBI Taxonomy" id="2763660"/>
    <lineage>
        <taxon>Bacteria</taxon>
        <taxon>Bacillati</taxon>
        <taxon>Bacillota</taxon>
        <taxon>Clostridia</taxon>
        <taxon>Eubacteriales</taxon>
        <taxon>Feifaniaceae</taxon>
        <taxon>Feifania</taxon>
    </lineage>
</organism>
<dbReference type="PANTHER" id="PTHR43308">
    <property type="entry name" value="OUTER MEMBRANE PROTEIN ALPHA-RELATED"/>
    <property type="match status" value="1"/>
</dbReference>
<dbReference type="Proteomes" id="UP000620366">
    <property type="component" value="Unassembled WGS sequence"/>
</dbReference>
<protein>
    <submittedName>
        <fullName evidence="4">S-layer homology domain-containing protein</fullName>
    </submittedName>
</protein>
<feature type="domain" description="SLH" evidence="3">
    <location>
        <begin position="842"/>
        <end position="896"/>
    </location>
</feature>
<feature type="signal peptide" evidence="2">
    <location>
        <begin position="1"/>
        <end position="28"/>
    </location>
</feature>
<feature type="domain" description="SLH" evidence="3">
    <location>
        <begin position="775"/>
        <end position="837"/>
    </location>
</feature>
<feature type="chain" id="PRO_5037824920" evidence="2">
    <location>
        <begin position="29"/>
        <end position="896"/>
    </location>
</feature>
<sequence length="896" mass="97301">MKRFLSCALSLILLVSLLAGVPALPVYADDILEGGDLVLSEVSHSSAKTEVDASQSVELTLTVGYTFQGTVDLVQGISIHYDKAKYPHAIAQFPDGSVAEVGGAAVRMRVVYQKKDDNNLYWTDYTIRVIRAEQSTATFTGSIKKSLTAPASVTITADEFTSRYQKNDEGELYSLVIEGVNPSFGTLKYGGRNYEYGTSFRLADLKSSPLTFTASDGGDVSYLVSGYTREEPEKPVGTIILQIVASAASTENITLQTKYDTPVSLTAAPFETVCKKVLDEELSHVMFTLPSTSYGKLYTGYTSAAKPGTAVAEDREYYRGKSPELSSVSFVPKSGYSGTVTINYTGVGVEGHSFTGKLLIEVSKRSQTIVSYATNDKTPQTFSSTDFNTVCSYEKGKTLSHVVFTLPSSSYGKLYYSYSSPSDTGTAVSNKTKYYRSGSPNLSDITFVPKEGYSGTVLISYTGYDVDGGSYSGQVEIVVSKTEEQTLSYYMEQGGVLTLSSDDLNSASKSATGSNLSYVKFTLPSSSYGKLYYDYSVNGNYDSAVSSSTKYYRSSSPYLSAVSFVPKSTFTGSVTLTYTGTSTGGYSFTGKIKVYVGKPVKYQTGSGSSVAFDSADFNAACKNATGRTLNYVKFTLPSKSSGTLYYDFTSLSQYGSKVSSSTKYYRSSSPYLSSVSFVPAEGYSGTVSISYTGYDSEGYSFTGKVAVEVTQPRDSSRYFRDVTKSHKWAVEAIDNLYEEKIVGGVGDSTFQPQSNITRGDFILMLSRAFDFKGTSSNPFRDVPRNSYYYDAITAAKVLGIAQGSDGYFRPGDPLTREDAMVLVMRTLDTYDRSLTKGSYSNLSGFVDRSDISSYAMESVATLVRAELIQGDGDTINPKGRMTRAEMAVLLYRVIKY</sequence>
<dbReference type="InterPro" id="IPR001119">
    <property type="entry name" value="SLH_dom"/>
</dbReference>
<dbReference type="PROSITE" id="PS51272">
    <property type="entry name" value="SLH"/>
    <property type="match status" value="3"/>
</dbReference>
<feature type="domain" description="SLH" evidence="3">
    <location>
        <begin position="716"/>
        <end position="774"/>
    </location>
</feature>
<keyword evidence="2" id="KW-0732">Signal</keyword>